<dbReference type="Pfam" id="PF04995">
    <property type="entry name" value="CcmD"/>
    <property type="match status" value="1"/>
</dbReference>
<keyword evidence="5 12" id="KW-0813">Transport</keyword>
<keyword evidence="11 12" id="KW-0472">Membrane</keyword>
<reference evidence="13 14" key="1">
    <citation type="submission" date="2012-11" db="EMBL/GenBank/DDBJ databases">
        <title>Whole genome sequence of Gluconacetobacter europaeus NBRC3261.</title>
        <authorList>
            <person name="Azuma Y."/>
            <person name="Higashiura N."/>
            <person name="Hirakawa H."/>
            <person name="Matsushita K."/>
        </authorList>
    </citation>
    <scope>NUCLEOTIDE SEQUENCE [LARGE SCALE GENOMIC DNA]</scope>
    <source>
        <strain evidence="13 14">NBRC 3261</strain>
    </source>
</reference>
<evidence type="ECO:0000313" key="14">
    <source>
        <dbReference type="Proteomes" id="UP000032675"/>
    </source>
</evidence>
<dbReference type="EMBL" id="BANI01000071">
    <property type="protein sequence ID" value="GAN96539.1"/>
    <property type="molecule type" value="Genomic_DNA"/>
</dbReference>
<comment type="similarity">
    <text evidence="3 12">Belongs to the CcmD/CycX/HelD family.</text>
</comment>
<dbReference type="InterPro" id="IPR007078">
    <property type="entry name" value="Haem_export_protD_CcmD"/>
</dbReference>
<keyword evidence="10 12" id="KW-1133">Transmembrane helix</keyword>
<keyword evidence="6 12" id="KW-1003">Cell membrane</keyword>
<name>A0A0D6PZC9_KOMEU</name>
<dbReference type="GO" id="GO:0005886">
    <property type="term" value="C:plasma membrane"/>
    <property type="evidence" value="ECO:0007669"/>
    <property type="project" value="UniProtKB-SubCell"/>
</dbReference>
<evidence type="ECO:0000256" key="12">
    <source>
        <dbReference type="RuleBase" id="RU363101"/>
    </source>
</evidence>
<evidence type="ECO:0000313" key="13">
    <source>
        <dbReference type="EMBL" id="GAN96539.1"/>
    </source>
</evidence>
<evidence type="ECO:0000256" key="4">
    <source>
        <dbReference type="ARBA" id="ARBA00016461"/>
    </source>
</evidence>
<evidence type="ECO:0000256" key="6">
    <source>
        <dbReference type="ARBA" id="ARBA00022475"/>
    </source>
</evidence>
<evidence type="ECO:0000256" key="9">
    <source>
        <dbReference type="ARBA" id="ARBA00022748"/>
    </source>
</evidence>
<keyword evidence="8 12" id="KW-0812">Transmembrane</keyword>
<dbReference type="Proteomes" id="UP000032675">
    <property type="component" value="Unassembled WGS sequence"/>
</dbReference>
<dbReference type="GO" id="GO:0015886">
    <property type="term" value="P:heme transport"/>
    <property type="evidence" value="ECO:0007669"/>
    <property type="project" value="InterPro"/>
</dbReference>
<evidence type="ECO:0000256" key="5">
    <source>
        <dbReference type="ARBA" id="ARBA00022448"/>
    </source>
</evidence>
<proteinExistence type="inferred from homology"/>
<evidence type="ECO:0000256" key="1">
    <source>
        <dbReference type="ARBA" id="ARBA00002442"/>
    </source>
</evidence>
<evidence type="ECO:0000256" key="11">
    <source>
        <dbReference type="ARBA" id="ARBA00023136"/>
    </source>
</evidence>
<evidence type="ECO:0000256" key="7">
    <source>
        <dbReference type="ARBA" id="ARBA00022519"/>
    </source>
</evidence>
<keyword evidence="7 12" id="KW-0997">Cell inner membrane</keyword>
<dbReference type="RefSeq" id="WP_010506787.1">
    <property type="nucleotide sequence ID" value="NZ_BANI01000071.1"/>
</dbReference>
<comment type="function">
    <text evidence="1 12">Required for the export of heme to the periplasm for the biogenesis of c-type cytochromes.</text>
</comment>
<dbReference type="AlphaFoldDB" id="A0A0D6PZC9"/>
<accession>A0A0D6PZC9</accession>
<keyword evidence="9 12" id="KW-0201">Cytochrome c-type biogenesis</keyword>
<evidence type="ECO:0000256" key="10">
    <source>
        <dbReference type="ARBA" id="ARBA00022989"/>
    </source>
</evidence>
<organism evidence="13 14">
    <name type="scientific">Komagataeibacter europaeus NBRC 3261</name>
    <dbReference type="NCBI Taxonomy" id="1234669"/>
    <lineage>
        <taxon>Bacteria</taxon>
        <taxon>Pseudomonadati</taxon>
        <taxon>Pseudomonadota</taxon>
        <taxon>Alphaproteobacteria</taxon>
        <taxon>Acetobacterales</taxon>
        <taxon>Acetobacteraceae</taxon>
        <taxon>Komagataeibacter</taxon>
    </lineage>
</organism>
<evidence type="ECO:0000256" key="3">
    <source>
        <dbReference type="ARBA" id="ARBA00008741"/>
    </source>
</evidence>
<dbReference type="GO" id="GO:0017004">
    <property type="term" value="P:cytochrome complex assembly"/>
    <property type="evidence" value="ECO:0007669"/>
    <property type="project" value="UniProtKB-KW"/>
</dbReference>
<protein>
    <recommendedName>
        <fullName evidence="4 12">Heme exporter protein D</fullName>
    </recommendedName>
</protein>
<evidence type="ECO:0000256" key="8">
    <source>
        <dbReference type="ARBA" id="ARBA00022692"/>
    </source>
</evidence>
<gene>
    <name evidence="13" type="ORF">Geu3261_0077_002</name>
</gene>
<comment type="subcellular location">
    <subcellularLocation>
        <location evidence="2 12">Cell inner membrane</location>
        <topology evidence="2 12">Single-pass membrane protein</topology>
    </subcellularLocation>
</comment>
<feature type="transmembrane region" description="Helical" evidence="12">
    <location>
        <begin position="6"/>
        <end position="27"/>
    </location>
</feature>
<comment type="caution">
    <text evidence="13">The sequence shown here is derived from an EMBL/GenBank/DDBJ whole genome shotgun (WGS) entry which is preliminary data.</text>
</comment>
<sequence>MTHLPYILAAYGLTLGVATVLSVNAAIRLRTARRRLAAIEQPRTRQPS</sequence>
<evidence type="ECO:0000256" key="2">
    <source>
        <dbReference type="ARBA" id="ARBA00004377"/>
    </source>
</evidence>